<dbReference type="Gene3D" id="3.40.30.10">
    <property type="entry name" value="Glutaredoxin"/>
    <property type="match status" value="1"/>
</dbReference>
<dbReference type="InterPro" id="IPR036249">
    <property type="entry name" value="Thioredoxin-like_sf"/>
</dbReference>
<dbReference type="InterPro" id="IPR036282">
    <property type="entry name" value="Glutathione-S-Trfase_C_sf"/>
</dbReference>
<evidence type="ECO:0000313" key="4">
    <source>
        <dbReference type="EMBL" id="VDI10889.1"/>
    </source>
</evidence>
<dbReference type="Proteomes" id="UP000596742">
    <property type="component" value="Unassembled WGS sequence"/>
</dbReference>
<feature type="domain" description="GST N-terminal" evidence="3">
    <location>
        <begin position="1"/>
        <end position="71"/>
    </location>
</feature>
<dbReference type="SUPFAM" id="SSF52833">
    <property type="entry name" value="Thioredoxin-like"/>
    <property type="match status" value="1"/>
</dbReference>
<comment type="caution">
    <text evidence="4">The sequence shown here is derived from an EMBL/GenBank/DDBJ whole genome shotgun (WGS) entry which is preliminary data.</text>
</comment>
<dbReference type="SUPFAM" id="SSF47616">
    <property type="entry name" value="GST C-terminal domain-like"/>
    <property type="match status" value="1"/>
</dbReference>
<protein>
    <recommendedName>
        <fullName evidence="3">GST N-terminal domain-containing protein</fullName>
    </recommendedName>
</protein>
<dbReference type="PANTHER" id="PTHR44188:SF1">
    <property type="entry name" value="GDAP1, ISOFORM A"/>
    <property type="match status" value="1"/>
</dbReference>
<dbReference type="PROSITE" id="PS50404">
    <property type="entry name" value="GST_NTER"/>
    <property type="match status" value="1"/>
</dbReference>
<organism evidence="4 5">
    <name type="scientific">Mytilus galloprovincialis</name>
    <name type="common">Mediterranean mussel</name>
    <dbReference type="NCBI Taxonomy" id="29158"/>
    <lineage>
        <taxon>Eukaryota</taxon>
        <taxon>Metazoa</taxon>
        <taxon>Spiralia</taxon>
        <taxon>Lophotrochozoa</taxon>
        <taxon>Mollusca</taxon>
        <taxon>Bivalvia</taxon>
        <taxon>Autobranchia</taxon>
        <taxon>Pteriomorphia</taxon>
        <taxon>Mytilida</taxon>
        <taxon>Mytiloidea</taxon>
        <taxon>Mytilidae</taxon>
        <taxon>Mytilinae</taxon>
        <taxon>Mytilus</taxon>
    </lineage>
</organism>
<evidence type="ECO:0000256" key="2">
    <source>
        <dbReference type="SAM" id="Coils"/>
    </source>
</evidence>
<dbReference type="GO" id="GO:0005741">
    <property type="term" value="C:mitochondrial outer membrane"/>
    <property type="evidence" value="ECO:0007669"/>
    <property type="project" value="TreeGrafter"/>
</dbReference>
<sequence>MYIKVLLAFYEKEVPFKPKLVSLFSGQHNAPWYVKLNPEGVHVPVLQDEENIITEPEKIIKYIDTAYPAEGPLLVPGGESELGKKVASLQRKLDSIQMDIITYGIIYHPHLSESGCQIPGATQRSMRENFAKRLRVLTHLAAKHPALRDAYLTKSQTAAQKFDIITDAVQVQQHLEDLKVIMEEVETQLKTIKESNNTFEDDLWLFGPMYTAADISLTVLLIRFTLLGMDRLYFPSKTCPYTHNYFKQVQKRSSYVKLQKEISNLRLTLLWENFKMASPYIGSLAGACVIGDEEGVKIRVVHGEVRVRGKWIGVKACQGIRNADSECLTATARLDKSKGPYMLLKGIRHSLGEMMNYMQMPLSMGLSPTNNLEKEIRHSLSKTINCKQMPLNMGLPATARLERPWDRIF</sequence>
<accession>A0A8B6CXS9</accession>
<dbReference type="GO" id="GO:0000266">
    <property type="term" value="P:mitochondrial fission"/>
    <property type="evidence" value="ECO:0007669"/>
    <property type="project" value="TreeGrafter"/>
</dbReference>
<dbReference type="Pfam" id="PF13417">
    <property type="entry name" value="GST_N_3"/>
    <property type="match status" value="1"/>
</dbReference>
<dbReference type="InterPro" id="IPR004045">
    <property type="entry name" value="Glutathione_S-Trfase_N"/>
</dbReference>
<dbReference type="GO" id="GO:0006626">
    <property type="term" value="P:protein targeting to mitochondrion"/>
    <property type="evidence" value="ECO:0007669"/>
    <property type="project" value="TreeGrafter"/>
</dbReference>
<gene>
    <name evidence="4" type="ORF">MGAL_10B044039</name>
</gene>
<dbReference type="AlphaFoldDB" id="A0A8B6CXS9"/>
<dbReference type="EMBL" id="UYJE01002453">
    <property type="protein sequence ID" value="VDI10889.1"/>
    <property type="molecule type" value="Genomic_DNA"/>
</dbReference>
<evidence type="ECO:0000259" key="3">
    <source>
        <dbReference type="PROSITE" id="PS50404"/>
    </source>
</evidence>
<dbReference type="PANTHER" id="PTHR44188">
    <property type="entry name" value="GDAP1, ISOFORM A"/>
    <property type="match status" value="1"/>
</dbReference>
<comment type="similarity">
    <text evidence="1">Belongs to the GST superfamily.</text>
</comment>
<reference evidence="4" key="1">
    <citation type="submission" date="2018-11" db="EMBL/GenBank/DDBJ databases">
        <authorList>
            <person name="Alioto T."/>
            <person name="Alioto T."/>
        </authorList>
    </citation>
    <scope>NUCLEOTIDE SEQUENCE</scope>
</reference>
<dbReference type="GO" id="GO:0008053">
    <property type="term" value="P:mitochondrial fusion"/>
    <property type="evidence" value="ECO:0007669"/>
    <property type="project" value="TreeGrafter"/>
</dbReference>
<keyword evidence="5" id="KW-1185">Reference proteome</keyword>
<evidence type="ECO:0000313" key="5">
    <source>
        <dbReference type="Proteomes" id="UP000596742"/>
    </source>
</evidence>
<name>A0A8B6CXS9_MYTGA</name>
<keyword evidence="2" id="KW-0175">Coiled coil</keyword>
<dbReference type="OrthoDB" id="249703at2759"/>
<evidence type="ECO:0000256" key="1">
    <source>
        <dbReference type="ARBA" id="ARBA00007409"/>
    </source>
</evidence>
<proteinExistence type="inferred from homology"/>
<feature type="coiled-coil region" evidence="2">
    <location>
        <begin position="168"/>
        <end position="202"/>
    </location>
</feature>